<dbReference type="OrthoDB" id="2240743at2"/>
<dbReference type="AlphaFoldDB" id="A0A0A3IGE0"/>
<protein>
    <submittedName>
        <fullName evidence="4">Uncharacterized protein</fullName>
    </submittedName>
</protein>
<dbReference type="Pfam" id="PF22746">
    <property type="entry name" value="SHOCT-like_DUF2089-C"/>
    <property type="match status" value="1"/>
</dbReference>
<feature type="compositionally biased region" description="Polar residues" evidence="1">
    <location>
        <begin position="31"/>
        <end position="56"/>
    </location>
</feature>
<dbReference type="Pfam" id="PF13349">
    <property type="entry name" value="DUF4097"/>
    <property type="match status" value="1"/>
</dbReference>
<feature type="domain" description="DUF4097" evidence="2">
    <location>
        <begin position="146"/>
        <end position="343"/>
    </location>
</feature>
<keyword evidence="5" id="KW-1185">Reference proteome</keyword>
<comment type="caution">
    <text evidence="4">The sequence shown here is derived from an EMBL/GenBank/DDBJ whole genome shotgun (WGS) entry which is preliminary data.</text>
</comment>
<evidence type="ECO:0000313" key="5">
    <source>
        <dbReference type="Proteomes" id="UP000030437"/>
    </source>
</evidence>
<organism evidence="4 5">
    <name type="scientific">Lysinibacillus odysseyi 34hs-1 = NBRC 100172</name>
    <dbReference type="NCBI Taxonomy" id="1220589"/>
    <lineage>
        <taxon>Bacteria</taxon>
        <taxon>Bacillati</taxon>
        <taxon>Bacillota</taxon>
        <taxon>Bacilli</taxon>
        <taxon>Bacillales</taxon>
        <taxon>Bacillaceae</taxon>
        <taxon>Lysinibacillus</taxon>
    </lineage>
</organism>
<reference evidence="4 5" key="1">
    <citation type="submission" date="2014-02" db="EMBL/GenBank/DDBJ databases">
        <title>Draft genome sequence of Lysinibacillus odysseyi NBRC 100172.</title>
        <authorList>
            <person name="Zhang F."/>
            <person name="Wang G."/>
            <person name="Zhang L."/>
        </authorList>
    </citation>
    <scope>NUCLEOTIDE SEQUENCE [LARGE SCALE GENOMIC DNA]</scope>
    <source>
        <strain evidence="4 5">NBRC 100172</strain>
    </source>
</reference>
<dbReference type="InterPro" id="IPR025164">
    <property type="entry name" value="Toastrack_DUF4097"/>
</dbReference>
<name>A0A0A3IGE0_9BACI</name>
<dbReference type="EMBL" id="JPVP01000057">
    <property type="protein sequence ID" value="KGR83821.1"/>
    <property type="molecule type" value="Genomic_DNA"/>
</dbReference>
<dbReference type="STRING" id="1220589.CD32_14055"/>
<evidence type="ECO:0000256" key="1">
    <source>
        <dbReference type="SAM" id="MobiDB-lite"/>
    </source>
</evidence>
<gene>
    <name evidence="4" type="ORF">CD32_14055</name>
</gene>
<feature type="domain" description="YvlB/LiaX N-terminal" evidence="3">
    <location>
        <begin position="3"/>
        <end position="33"/>
    </location>
</feature>
<dbReference type="eggNOG" id="COG3595">
    <property type="taxonomic scope" value="Bacteria"/>
</dbReference>
<evidence type="ECO:0000259" key="2">
    <source>
        <dbReference type="Pfam" id="PF13349"/>
    </source>
</evidence>
<feature type="region of interest" description="Disordered" evidence="1">
    <location>
        <begin position="30"/>
        <end position="56"/>
    </location>
</feature>
<dbReference type="InterPro" id="IPR053959">
    <property type="entry name" value="YvlB/LiaX_N"/>
</dbReference>
<evidence type="ECO:0000259" key="3">
    <source>
        <dbReference type="Pfam" id="PF22746"/>
    </source>
</evidence>
<sequence>MMDERKRILKLVENGTISAEEAIELLEALSQQKEPTQSTAPTMYTTPEQTTNQESPFTFEEEKKRKTTGFEDLFSKLGNKDLNRKVDELMQELRHDLSEFGGRMMTMMNTTLSKVKDFDVEFPFGEKVEFNKSYAFNAEEVKGFEIDIPNGRVTIEKGTAEPHVIIEALVKTQKKDTQHDTIEEFTDGFIELKDGKIEVATQSKLSHVALNIILPEKQYDVFIIRLLNGGITINDAEAKLIKVKTYNGAVKVENVVFDHANLQSANGAIEARGIQGDDIEAETANGRIYIDGDVKEVEAESVNGHVVVTTTSQKAYKVKARTMAGSVELYIPKNLALDGQVTSNLGRTDVGLADVAVRMGEGQFLQKTCYFNKMVEDASLLKIVGESRTGSILVRYTTQGE</sequence>
<dbReference type="Proteomes" id="UP000030437">
    <property type="component" value="Unassembled WGS sequence"/>
</dbReference>
<accession>A0A0A3IGE0</accession>
<proteinExistence type="predicted"/>
<evidence type="ECO:0000313" key="4">
    <source>
        <dbReference type="EMBL" id="KGR83821.1"/>
    </source>
</evidence>